<gene>
    <name evidence="10" type="ORF">B1B_07775</name>
</gene>
<comment type="subunit">
    <text evidence="4">Homodimer.</text>
</comment>
<organism evidence="10">
    <name type="scientific">mine drainage metagenome</name>
    <dbReference type="NCBI Taxonomy" id="410659"/>
    <lineage>
        <taxon>unclassified sequences</taxon>
        <taxon>metagenomes</taxon>
        <taxon>ecological metagenomes</taxon>
    </lineage>
</organism>
<dbReference type="FunFam" id="3.40.50.2020:FF:000008">
    <property type="entry name" value="Orotate phosphoribosyltransferase"/>
    <property type="match status" value="1"/>
</dbReference>
<keyword evidence="6 10" id="KW-0328">Glycosyltransferase</keyword>
<dbReference type="PANTHER" id="PTHR46683:SF1">
    <property type="entry name" value="OROTATE PHOSPHORIBOSYLTRANSFERASE 1-RELATED"/>
    <property type="match status" value="1"/>
</dbReference>
<evidence type="ECO:0000256" key="2">
    <source>
        <dbReference type="ARBA" id="ARBA00004889"/>
    </source>
</evidence>
<keyword evidence="7 10" id="KW-0808">Transferase</keyword>
<name>T1C2Y9_9ZZZZ</name>
<dbReference type="EMBL" id="AUZY01004972">
    <property type="protein sequence ID" value="EQD60485.1"/>
    <property type="molecule type" value="Genomic_DNA"/>
</dbReference>
<comment type="caution">
    <text evidence="10">The sequence shown here is derived from an EMBL/GenBank/DDBJ whole genome shotgun (WGS) entry which is preliminary data.</text>
</comment>
<dbReference type="NCBIfam" id="TIGR00336">
    <property type="entry name" value="pyrE"/>
    <property type="match status" value="1"/>
</dbReference>
<proteinExistence type="inferred from homology"/>
<dbReference type="InterPro" id="IPR029057">
    <property type="entry name" value="PRTase-like"/>
</dbReference>
<evidence type="ECO:0000313" key="10">
    <source>
        <dbReference type="EMBL" id="EQD60485.1"/>
    </source>
</evidence>
<dbReference type="GO" id="GO:0046132">
    <property type="term" value="P:pyrimidine ribonucleoside biosynthetic process"/>
    <property type="evidence" value="ECO:0007669"/>
    <property type="project" value="TreeGrafter"/>
</dbReference>
<comment type="function">
    <text evidence="1">Catalyzes the transfer of a ribosyl phosphate group from 5-phosphoribose 1-diphosphate to orotate, leading to the formation of orotidine monophosphate (OMP).</text>
</comment>
<comment type="similarity">
    <text evidence="3">Belongs to the purine/pyrimidine phosphoribosyltransferase family. PyrE subfamily.</text>
</comment>
<reference evidence="10" key="1">
    <citation type="submission" date="2013-08" db="EMBL/GenBank/DDBJ databases">
        <authorList>
            <person name="Mendez C."/>
            <person name="Richter M."/>
            <person name="Ferrer M."/>
            <person name="Sanchez J."/>
        </authorList>
    </citation>
    <scope>NUCLEOTIDE SEQUENCE</scope>
</reference>
<protein>
    <recommendedName>
        <fullName evidence="5">orotate phosphoribosyltransferase</fullName>
        <ecNumber evidence="5">2.4.2.10</ecNumber>
    </recommendedName>
</protein>
<dbReference type="GO" id="GO:0044205">
    <property type="term" value="P:'de novo' UMP biosynthetic process"/>
    <property type="evidence" value="ECO:0007669"/>
    <property type="project" value="UniProtKB-UniPathway"/>
</dbReference>
<dbReference type="CDD" id="cd06223">
    <property type="entry name" value="PRTases_typeI"/>
    <property type="match status" value="1"/>
</dbReference>
<evidence type="ECO:0000256" key="4">
    <source>
        <dbReference type="ARBA" id="ARBA00011738"/>
    </source>
</evidence>
<dbReference type="EC" id="2.4.2.10" evidence="5"/>
<keyword evidence="8" id="KW-0665">Pyrimidine biosynthesis</keyword>
<sequence>MASRVERFFELTLHAGALSFGQFTLKSGRKSPFFFDLGRIQNGPAIAELGTLYAETLVETGWATDCLYGPAYKGIPLVVATAIALSRHFGVSLPYAFNRKEAKDHGEGGHVVGGPLKGHIVLIDDVITAGTAIRESVAIIQAAGARAWGAIVALDREERGDGTGSAAEDAQRESGVRMAAIATFSDLLGYLSGQSRWKETRQSLVDYRERYGVGKAAASRPAGQ</sequence>
<dbReference type="SUPFAM" id="SSF53271">
    <property type="entry name" value="PRTase-like"/>
    <property type="match status" value="1"/>
</dbReference>
<dbReference type="AlphaFoldDB" id="T1C2Y9"/>
<dbReference type="GO" id="GO:0005737">
    <property type="term" value="C:cytoplasm"/>
    <property type="evidence" value="ECO:0007669"/>
    <property type="project" value="TreeGrafter"/>
</dbReference>
<evidence type="ECO:0000259" key="9">
    <source>
        <dbReference type="Pfam" id="PF00156"/>
    </source>
</evidence>
<evidence type="ECO:0000256" key="3">
    <source>
        <dbReference type="ARBA" id="ARBA00006340"/>
    </source>
</evidence>
<evidence type="ECO:0000256" key="6">
    <source>
        <dbReference type="ARBA" id="ARBA00022676"/>
    </source>
</evidence>
<dbReference type="InterPro" id="IPR023031">
    <property type="entry name" value="OPRT"/>
</dbReference>
<comment type="pathway">
    <text evidence="2">Pyrimidine metabolism; UMP biosynthesis via de novo pathway; UMP from orotate: step 1/2.</text>
</comment>
<evidence type="ECO:0000256" key="5">
    <source>
        <dbReference type="ARBA" id="ARBA00011971"/>
    </source>
</evidence>
<dbReference type="Gene3D" id="3.40.50.2020">
    <property type="match status" value="1"/>
</dbReference>
<dbReference type="PANTHER" id="PTHR46683">
    <property type="entry name" value="OROTATE PHOSPHORIBOSYLTRANSFERASE 1-RELATED"/>
    <property type="match status" value="1"/>
</dbReference>
<evidence type="ECO:0000256" key="8">
    <source>
        <dbReference type="ARBA" id="ARBA00022975"/>
    </source>
</evidence>
<dbReference type="Pfam" id="PF00156">
    <property type="entry name" value="Pribosyltran"/>
    <property type="match status" value="1"/>
</dbReference>
<dbReference type="HAMAP" id="MF_01208">
    <property type="entry name" value="PyrE"/>
    <property type="match status" value="1"/>
</dbReference>
<feature type="domain" description="Phosphoribosyltransferase" evidence="9">
    <location>
        <begin position="38"/>
        <end position="159"/>
    </location>
</feature>
<reference evidence="10" key="2">
    <citation type="journal article" date="2014" name="ISME J.">
        <title>Microbial stratification in low pH oxic and suboxic macroscopic growths along an acid mine drainage.</title>
        <authorList>
            <person name="Mendez-Garcia C."/>
            <person name="Mesa V."/>
            <person name="Sprenger R.R."/>
            <person name="Richter M."/>
            <person name="Diez M.S."/>
            <person name="Solano J."/>
            <person name="Bargiela R."/>
            <person name="Golyshina O.V."/>
            <person name="Manteca A."/>
            <person name="Ramos J.L."/>
            <person name="Gallego J.R."/>
            <person name="Llorente I."/>
            <person name="Martins Dos Santos V.A."/>
            <person name="Jensen O.N."/>
            <person name="Pelaez A.I."/>
            <person name="Sanchez J."/>
            <person name="Ferrer M."/>
        </authorList>
    </citation>
    <scope>NUCLEOTIDE SEQUENCE</scope>
</reference>
<dbReference type="InterPro" id="IPR004467">
    <property type="entry name" value="Or_phspho_trans_dom"/>
</dbReference>
<dbReference type="GO" id="GO:0006207">
    <property type="term" value="P:'de novo' pyrimidine nucleobase biosynthetic process"/>
    <property type="evidence" value="ECO:0007669"/>
    <property type="project" value="TreeGrafter"/>
</dbReference>
<dbReference type="UniPathway" id="UPA00070">
    <property type="reaction ID" value="UER00119"/>
</dbReference>
<evidence type="ECO:0000256" key="1">
    <source>
        <dbReference type="ARBA" id="ARBA00003769"/>
    </source>
</evidence>
<evidence type="ECO:0000256" key="7">
    <source>
        <dbReference type="ARBA" id="ARBA00022679"/>
    </source>
</evidence>
<dbReference type="GO" id="GO:0004588">
    <property type="term" value="F:orotate phosphoribosyltransferase activity"/>
    <property type="evidence" value="ECO:0007669"/>
    <property type="project" value="UniProtKB-EC"/>
</dbReference>
<accession>T1C2Y9</accession>
<dbReference type="InterPro" id="IPR000836">
    <property type="entry name" value="PRTase_dom"/>
</dbReference>